<keyword evidence="6" id="KW-0326">Glycosidase</keyword>
<dbReference type="SMART" id="SM00812">
    <property type="entry name" value="Alpha_L_fucos"/>
    <property type="match status" value="1"/>
</dbReference>
<dbReference type="PIRSF" id="PIRSF001092">
    <property type="entry name" value="Alpha-L-fucosidase"/>
    <property type="match status" value="1"/>
</dbReference>
<evidence type="ECO:0000259" key="8">
    <source>
        <dbReference type="Pfam" id="PF01120"/>
    </source>
</evidence>
<dbReference type="InterPro" id="IPR013780">
    <property type="entry name" value="Glyco_hydro_b"/>
</dbReference>
<evidence type="ECO:0000256" key="2">
    <source>
        <dbReference type="ARBA" id="ARBA00007951"/>
    </source>
</evidence>
<name>A0A4U1G852_9SPHI</name>
<organism evidence="10 11">
    <name type="scientific">Pedobacter hiemivivus</name>
    <dbReference type="NCBI Taxonomy" id="2530454"/>
    <lineage>
        <taxon>Bacteria</taxon>
        <taxon>Pseudomonadati</taxon>
        <taxon>Bacteroidota</taxon>
        <taxon>Sphingobacteriia</taxon>
        <taxon>Sphingobacteriales</taxon>
        <taxon>Sphingobacteriaceae</taxon>
        <taxon>Pedobacter</taxon>
    </lineage>
</organism>
<dbReference type="InterPro" id="IPR000933">
    <property type="entry name" value="Glyco_hydro_29"/>
</dbReference>
<evidence type="ECO:0000259" key="9">
    <source>
        <dbReference type="Pfam" id="PF16757"/>
    </source>
</evidence>
<evidence type="ECO:0000256" key="1">
    <source>
        <dbReference type="ARBA" id="ARBA00004071"/>
    </source>
</evidence>
<dbReference type="GO" id="GO:0004560">
    <property type="term" value="F:alpha-L-fucosidase activity"/>
    <property type="evidence" value="ECO:0007669"/>
    <property type="project" value="InterPro"/>
</dbReference>
<dbReference type="GO" id="GO:0016139">
    <property type="term" value="P:glycoside catabolic process"/>
    <property type="evidence" value="ECO:0007669"/>
    <property type="project" value="TreeGrafter"/>
</dbReference>
<evidence type="ECO:0000256" key="4">
    <source>
        <dbReference type="ARBA" id="ARBA00022729"/>
    </source>
</evidence>
<evidence type="ECO:0000256" key="3">
    <source>
        <dbReference type="ARBA" id="ARBA00012662"/>
    </source>
</evidence>
<evidence type="ECO:0000313" key="11">
    <source>
        <dbReference type="Proteomes" id="UP000309594"/>
    </source>
</evidence>
<evidence type="ECO:0000256" key="7">
    <source>
        <dbReference type="PIRSR" id="PIRSR001092-1"/>
    </source>
</evidence>
<dbReference type="PANTHER" id="PTHR10030">
    <property type="entry name" value="ALPHA-L-FUCOSIDASE"/>
    <property type="match status" value="1"/>
</dbReference>
<feature type="domain" description="Alpha-L-fucosidase C-terminal" evidence="9">
    <location>
        <begin position="411"/>
        <end position="486"/>
    </location>
</feature>
<comment type="caution">
    <text evidence="10">The sequence shown here is derived from an EMBL/GenBank/DDBJ whole genome shotgun (WGS) entry which is preliminary data.</text>
</comment>
<comment type="function">
    <text evidence="1">Alpha-L-fucosidase is responsible for hydrolyzing the alpha-1,6-linked fucose joined to the reducing-end N-acetylglucosamine of the carbohydrate moieties of glycoproteins.</text>
</comment>
<keyword evidence="5" id="KW-0378">Hydrolase</keyword>
<feature type="site" description="May be important for catalysis" evidence="7">
    <location>
        <position position="292"/>
    </location>
</feature>
<dbReference type="InterPro" id="IPR031919">
    <property type="entry name" value="Fucosidase_C"/>
</dbReference>
<dbReference type="SUPFAM" id="SSF51445">
    <property type="entry name" value="(Trans)glycosidases"/>
    <property type="match status" value="1"/>
</dbReference>
<dbReference type="EC" id="3.2.1.51" evidence="3"/>
<dbReference type="InterPro" id="IPR057739">
    <property type="entry name" value="Glyco_hydro_29_N"/>
</dbReference>
<comment type="similarity">
    <text evidence="2">Belongs to the glycosyl hydrolase 29 family.</text>
</comment>
<dbReference type="PRINTS" id="PR00741">
    <property type="entry name" value="GLHYDRLASE29"/>
</dbReference>
<gene>
    <name evidence="10" type="ORF">FBD94_13750</name>
</gene>
<dbReference type="Proteomes" id="UP000309594">
    <property type="component" value="Unassembled WGS sequence"/>
</dbReference>
<dbReference type="GO" id="GO:0005764">
    <property type="term" value="C:lysosome"/>
    <property type="evidence" value="ECO:0007669"/>
    <property type="project" value="TreeGrafter"/>
</dbReference>
<reference evidence="10 11" key="1">
    <citation type="submission" date="2019-04" db="EMBL/GenBank/DDBJ databases">
        <title>Pedobacter sp. RP-1-16 sp. nov., isolated from Arctic soil.</title>
        <authorList>
            <person name="Dahal R.H."/>
            <person name="Kim D.-U."/>
        </authorList>
    </citation>
    <scope>NUCLEOTIDE SEQUENCE [LARGE SCALE GENOMIC DNA]</scope>
    <source>
        <strain evidence="10 11">RP-1-16</strain>
    </source>
</reference>
<keyword evidence="4" id="KW-0732">Signal</keyword>
<dbReference type="InterPro" id="IPR017853">
    <property type="entry name" value="GH"/>
</dbReference>
<dbReference type="PANTHER" id="PTHR10030:SF37">
    <property type="entry name" value="ALPHA-L-FUCOSIDASE-RELATED"/>
    <property type="match status" value="1"/>
</dbReference>
<dbReference type="InterPro" id="IPR016286">
    <property type="entry name" value="FUC_metazoa-typ"/>
</dbReference>
<evidence type="ECO:0000256" key="5">
    <source>
        <dbReference type="ARBA" id="ARBA00022801"/>
    </source>
</evidence>
<evidence type="ECO:0000256" key="6">
    <source>
        <dbReference type="ARBA" id="ARBA00023295"/>
    </source>
</evidence>
<dbReference type="Gene3D" id="2.60.40.1180">
    <property type="entry name" value="Golgi alpha-mannosidase II"/>
    <property type="match status" value="1"/>
</dbReference>
<dbReference type="RefSeq" id="WP_136880596.1">
    <property type="nucleotide sequence ID" value="NZ_SWDX01000005.1"/>
</dbReference>
<evidence type="ECO:0000313" key="10">
    <source>
        <dbReference type="EMBL" id="TKC59985.1"/>
    </source>
</evidence>
<dbReference type="Gene3D" id="3.20.20.80">
    <property type="entry name" value="Glycosidases"/>
    <property type="match status" value="1"/>
</dbReference>
<dbReference type="Pfam" id="PF01120">
    <property type="entry name" value="Alpha_L_fucos"/>
    <property type="match status" value="1"/>
</dbReference>
<accession>A0A4U1G852</accession>
<dbReference type="GO" id="GO:0006004">
    <property type="term" value="P:fucose metabolic process"/>
    <property type="evidence" value="ECO:0007669"/>
    <property type="project" value="InterPro"/>
</dbReference>
<protein>
    <recommendedName>
        <fullName evidence="3">alpha-L-fucosidase</fullName>
        <ecNumber evidence="3">3.2.1.51</ecNumber>
    </recommendedName>
</protein>
<dbReference type="Pfam" id="PF16757">
    <property type="entry name" value="Fucosidase_C"/>
    <property type="match status" value="1"/>
</dbReference>
<dbReference type="EMBL" id="SWDX01000005">
    <property type="protein sequence ID" value="TKC59985.1"/>
    <property type="molecule type" value="Genomic_DNA"/>
</dbReference>
<sequence>MNRSPFLSIGTLILIFTLFNTSFNAFGQSAKYEANWASLDKRPLPGWFEDAKFGIFIHWGPYSVPAWAPKGMYSEWYQYWLNQKDKAVNEHHNKVYGKDYSYYNFGDLFKAEDYKPDDWAKLMEAAGAKYVVLTSKHHDGFSLWPNKEASKAYSRPWNSVETGPKQDLVAALADAVRKTDMKMGFYYSLFEWYNPLWQSDKKRFVDEHLFPQVKDLVTKYKPDLLWADGEWEMSDKDWKSEELLAWLYNESPVKDQVIVNDRWGKDTRKKHGGYYTTEYAADFAADKPWEECRGMGFSFGFNKNEDLQDYNSAQTLILMLVNIVSSGGNLLLDIGPDANGKIPAIMQERLLQIGAWMKVNGEAIYGTRKWKNTFQWSAGKTDWQPKKEGSEGGSYILKQTVDPDPGYAVKEAFFTSKGNNLYAILPKLPVGKFLLKGVNAQGNAKVKLLGSNKTIKWRKVAAGLELDLPAFYLNELAEQPAYTVHISNINKN</sequence>
<dbReference type="AlphaFoldDB" id="A0A4U1G852"/>
<proteinExistence type="inferred from homology"/>
<feature type="domain" description="Glycoside hydrolase family 29 N-terminal" evidence="8">
    <location>
        <begin position="28"/>
        <end position="362"/>
    </location>
</feature>